<dbReference type="PANTHER" id="PTHR13498">
    <property type="entry name" value="SPERM ASSOCIATED ANTIGEN 7"/>
    <property type="match status" value="1"/>
</dbReference>
<dbReference type="Gene3D" id="3.30.1370.50">
    <property type="entry name" value="R3H-like domain"/>
    <property type="match status" value="1"/>
</dbReference>
<dbReference type="AlphaFoldDB" id="A0A9J6CGY1"/>
<dbReference type="OrthoDB" id="5979509at2759"/>
<proteinExistence type="predicted"/>
<name>A0A9J6CGY1_POLVA</name>
<organism evidence="2 3">
    <name type="scientific">Polypedilum vanderplanki</name>
    <name type="common">Sleeping chironomid midge</name>
    <dbReference type="NCBI Taxonomy" id="319348"/>
    <lineage>
        <taxon>Eukaryota</taxon>
        <taxon>Metazoa</taxon>
        <taxon>Ecdysozoa</taxon>
        <taxon>Arthropoda</taxon>
        <taxon>Hexapoda</taxon>
        <taxon>Insecta</taxon>
        <taxon>Pterygota</taxon>
        <taxon>Neoptera</taxon>
        <taxon>Endopterygota</taxon>
        <taxon>Diptera</taxon>
        <taxon>Nematocera</taxon>
        <taxon>Chironomoidea</taxon>
        <taxon>Chironomidae</taxon>
        <taxon>Chironominae</taxon>
        <taxon>Polypedilum</taxon>
        <taxon>Polypedilum</taxon>
    </lineage>
</organism>
<gene>
    <name evidence="2" type="ORF">PVAND_010595</name>
</gene>
<dbReference type="InterPro" id="IPR017330">
    <property type="entry name" value="SPAG7"/>
</dbReference>
<dbReference type="EMBL" id="JADBJN010000001">
    <property type="protein sequence ID" value="KAG5681135.1"/>
    <property type="molecule type" value="Genomic_DNA"/>
</dbReference>
<protein>
    <recommendedName>
        <fullName evidence="4">Sperm-associated antigen 7</fullName>
    </recommendedName>
</protein>
<sequence>MDLLGDILDSMDKNVRPGLSKADKILKKQHEEMRKTAEKERVIINNYKVKIQNKVADFLRNDKLDVMIFPEMEQVFRSCITEAVDESGSGLICHTFGKESRYVVVYKNPPSELELEARRYYDYRQWNKEIEAEFKKKKEHEARLTEASSSQADGSGETSKGSSKKPKLIHVECEAISTNPNRNFGMVSSDLKKDKRTVEETLNDIQQKKRQKTQQSNINPV</sequence>
<evidence type="ECO:0000256" key="1">
    <source>
        <dbReference type="SAM" id="MobiDB-lite"/>
    </source>
</evidence>
<evidence type="ECO:0000313" key="3">
    <source>
        <dbReference type="Proteomes" id="UP001107558"/>
    </source>
</evidence>
<dbReference type="GO" id="GO:0003676">
    <property type="term" value="F:nucleic acid binding"/>
    <property type="evidence" value="ECO:0007669"/>
    <property type="project" value="InterPro"/>
</dbReference>
<dbReference type="InterPro" id="IPR036867">
    <property type="entry name" value="R3H_dom_sf"/>
</dbReference>
<keyword evidence="3" id="KW-1185">Reference proteome</keyword>
<reference evidence="2" key="1">
    <citation type="submission" date="2021-03" db="EMBL/GenBank/DDBJ databases">
        <title>Chromosome level genome of the anhydrobiotic midge Polypedilum vanderplanki.</title>
        <authorList>
            <person name="Yoshida Y."/>
            <person name="Kikawada T."/>
            <person name="Gusev O."/>
        </authorList>
    </citation>
    <scope>NUCLEOTIDE SEQUENCE</scope>
    <source>
        <strain evidence="2">NIAS01</strain>
        <tissue evidence="2">Whole body or cell culture</tissue>
    </source>
</reference>
<dbReference type="PANTHER" id="PTHR13498:SF3">
    <property type="entry name" value="SPERM-ASSOCIATED ANTIGEN 7"/>
    <property type="match status" value="1"/>
</dbReference>
<comment type="caution">
    <text evidence="2">The sequence shown here is derived from an EMBL/GenBank/DDBJ whole genome shotgun (WGS) entry which is preliminary data.</text>
</comment>
<evidence type="ECO:0000313" key="2">
    <source>
        <dbReference type="EMBL" id="KAG5681135.1"/>
    </source>
</evidence>
<feature type="region of interest" description="Disordered" evidence="1">
    <location>
        <begin position="202"/>
        <end position="221"/>
    </location>
</feature>
<accession>A0A9J6CGY1</accession>
<feature type="region of interest" description="Disordered" evidence="1">
    <location>
        <begin position="137"/>
        <end position="168"/>
    </location>
</feature>
<dbReference type="Proteomes" id="UP001107558">
    <property type="component" value="Chromosome 1"/>
</dbReference>
<evidence type="ECO:0008006" key="4">
    <source>
        <dbReference type="Google" id="ProtNLM"/>
    </source>
</evidence>